<feature type="coiled-coil region" evidence="8">
    <location>
        <begin position="324"/>
        <end position="351"/>
    </location>
</feature>
<gene>
    <name evidence="9" type="ORF">OSR52_17325</name>
</gene>
<evidence type="ECO:0000256" key="5">
    <source>
        <dbReference type="ARBA" id="ARBA00022692"/>
    </source>
</evidence>
<comment type="caution">
    <text evidence="9">The sequence shown here is derived from an EMBL/GenBank/DDBJ whole genome shotgun (WGS) entry which is preliminary data.</text>
</comment>
<dbReference type="Proteomes" id="UP001153642">
    <property type="component" value="Unassembled WGS sequence"/>
</dbReference>
<evidence type="ECO:0000313" key="10">
    <source>
        <dbReference type="Proteomes" id="UP001153642"/>
    </source>
</evidence>
<evidence type="ECO:0000256" key="7">
    <source>
        <dbReference type="ARBA" id="ARBA00023237"/>
    </source>
</evidence>
<evidence type="ECO:0000256" key="3">
    <source>
        <dbReference type="ARBA" id="ARBA00022448"/>
    </source>
</evidence>
<keyword evidence="5" id="KW-0812">Transmembrane</keyword>
<evidence type="ECO:0000256" key="6">
    <source>
        <dbReference type="ARBA" id="ARBA00023136"/>
    </source>
</evidence>
<dbReference type="PANTHER" id="PTHR30026:SF20">
    <property type="entry name" value="OUTER MEMBRANE PROTEIN TOLC"/>
    <property type="match status" value="1"/>
</dbReference>
<keyword evidence="7" id="KW-0998">Cell outer membrane</keyword>
<sequence>MGQEQKNLKYFINQAEEHLPNVKEIENLKRIGELQYEIIKAQHNAFQVNATTDVLVAPYFNNNGKFIDITTSPSNSAYGYDAGITNGGLYSVQVNITKNLFNKKLVDGLLLQSKLTNEGILLSSSAMVHTLIKNITDTYILAYQQQLKIEFTKEILAALTQRLDVVEILVKNGILSNSDYLLLKLDIDSKGIEQKQNRIAFNTTIIQLFSLCGISAKKTESLLPPILDYKEAPKTFFYLKKYRNDSLQLKSDEQVLLNQYKPSLSLYGNTGVNAVELSHIDHRIGASVGLHLAIPIYDGKRRKYMLDQNKLKRENLEGYRKNDAVKLNNDLMALDNQVIALQNQITLLNKQLDQYAHIQEIYKEKFVQGQVSIVDYLNVIQSYKSNMYTKLQAQTNLWLLKSQFNYTNW</sequence>
<evidence type="ECO:0000313" key="9">
    <source>
        <dbReference type="EMBL" id="MDG3587623.1"/>
    </source>
</evidence>
<keyword evidence="4" id="KW-1134">Transmembrane beta strand</keyword>
<comment type="subcellular location">
    <subcellularLocation>
        <location evidence="1">Cell outer membrane</location>
    </subcellularLocation>
</comment>
<dbReference type="SUPFAM" id="SSF56954">
    <property type="entry name" value="Outer membrane efflux proteins (OEP)"/>
    <property type="match status" value="1"/>
</dbReference>
<keyword evidence="10" id="KW-1185">Reference proteome</keyword>
<dbReference type="InterPro" id="IPR003423">
    <property type="entry name" value="OMP_efflux"/>
</dbReference>
<proteinExistence type="inferred from homology"/>
<comment type="similarity">
    <text evidence="2">Belongs to the outer membrane factor (OMF) (TC 1.B.17) family.</text>
</comment>
<evidence type="ECO:0000256" key="1">
    <source>
        <dbReference type="ARBA" id="ARBA00004442"/>
    </source>
</evidence>
<dbReference type="PANTHER" id="PTHR30026">
    <property type="entry name" value="OUTER MEMBRANE PROTEIN TOLC"/>
    <property type="match status" value="1"/>
</dbReference>
<reference evidence="9" key="1">
    <citation type="submission" date="2022-11" db="EMBL/GenBank/DDBJ databases">
        <title>High-quality draft genome sequence of Galbibacter sp. strain CMA-7.</title>
        <authorList>
            <person name="Wei L."/>
            <person name="Dong C."/>
            <person name="Shao Z."/>
        </authorList>
    </citation>
    <scope>NUCLEOTIDE SEQUENCE</scope>
    <source>
        <strain evidence="9">CMA-7</strain>
    </source>
</reference>
<dbReference type="EMBL" id="JAPMUA010000007">
    <property type="protein sequence ID" value="MDG3587623.1"/>
    <property type="molecule type" value="Genomic_DNA"/>
</dbReference>
<evidence type="ECO:0000256" key="8">
    <source>
        <dbReference type="SAM" id="Coils"/>
    </source>
</evidence>
<evidence type="ECO:0000256" key="2">
    <source>
        <dbReference type="ARBA" id="ARBA00007613"/>
    </source>
</evidence>
<accession>A0ABT6FWI0</accession>
<dbReference type="RefSeq" id="WP_277901149.1">
    <property type="nucleotide sequence ID" value="NZ_JAPMUA010000007.1"/>
</dbReference>
<organism evidence="9 10">
    <name type="scientific">Galbibacter pacificus</name>
    <dbReference type="NCBI Taxonomy" id="2996052"/>
    <lineage>
        <taxon>Bacteria</taxon>
        <taxon>Pseudomonadati</taxon>
        <taxon>Bacteroidota</taxon>
        <taxon>Flavobacteriia</taxon>
        <taxon>Flavobacteriales</taxon>
        <taxon>Flavobacteriaceae</taxon>
        <taxon>Galbibacter</taxon>
    </lineage>
</organism>
<keyword evidence="8" id="KW-0175">Coiled coil</keyword>
<evidence type="ECO:0000256" key="4">
    <source>
        <dbReference type="ARBA" id="ARBA00022452"/>
    </source>
</evidence>
<keyword evidence="3" id="KW-0813">Transport</keyword>
<protein>
    <submittedName>
        <fullName evidence="9">TolC family protein</fullName>
    </submittedName>
</protein>
<dbReference type="Gene3D" id="1.20.1600.10">
    <property type="entry name" value="Outer membrane efflux proteins (OEP)"/>
    <property type="match status" value="1"/>
</dbReference>
<dbReference type="Pfam" id="PF02321">
    <property type="entry name" value="OEP"/>
    <property type="match status" value="1"/>
</dbReference>
<keyword evidence="6" id="KW-0472">Membrane</keyword>
<name>A0ABT6FWI0_9FLAO</name>
<dbReference type="InterPro" id="IPR051906">
    <property type="entry name" value="TolC-like"/>
</dbReference>